<reference evidence="1" key="1">
    <citation type="submission" date="2013-07" db="EMBL/GenBank/DDBJ databases">
        <title>The genome of Eucalyptus grandis.</title>
        <authorList>
            <person name="Schmutz J."/>
            <person name="Hayes R."/>
            <person name="Myburg A."/>
            <person name="Tuskan G."/>
            <person name="Grattapaglia D."/>
            <person name="Rokhsar D.S."/>
        </authorList>
    </citation>
    <scope>NUCLEOTIDE SEQUENCE</scope>
    <source>
        <tissue evidence="1">Leaf extractions</tissue>
    </source>
</reference>
<dbReference type="EMBL" id="KK198757">
    <property type="protein sequence ID" value="KCW73682.1"/>
    <property type="molecule type" value="Genomic_DNA"/>
</dbReference>
<gene>
    <name evidence="1" type="ORF">EUGRSUZ_E02281</name>
</gene>
<protein>
    <submittedName>
        <fullName evidence="1">Uncharacterized protein</fullName>
    </submittedName>
</protein>
<proteinExistence type="predicted"/>
<evidence type="ECO:0000313" key="1">
    <source>
        <dbReference type="EMBL" id="KCW73682.1"/>
    </source>
</evidence>
<name>A0A059C5P0_EUCGR</name>
<accession>A0A059C5P0</accession>
<organism evidence="1">
    <name type="scientific">Eucalyptus grandis</name>
    <name type="common">Flooded gum</name>
    <dbReference type="NCBI Taxonomy" id="71139"/>
    <lineage>
        <taxon>Eukaryota</taxon>
        <taxon>Viridiplantae</taxon>
        <taxon>Streptophyta</taxon>
        <taxon>Embryophyta</taxon>
        <taxon>Tracheophyta</taxon>
        <taxon>Spermatophyta</taxon>
        <taxon>Magnoliopsida</taxon>
        <taxon>eudicotyledons</taxon>
        <taxon>Gunneridae</taxon>
        <taxon>Pentapetalae</taxon>
        <taxon>rosids</taxon>
        <taxon>malvids</taxon>
        <taxon>Myrtales</taxon>
        <taxon>Myrtaceae</taxon>
        <taxon>Myrtoideae</taxon>
        <taxon>Eucalypteae</taxon>
        <taxon>Eucalyptus</taxon>
    </lineage>
</organism>
<dbReference type="InParanoid" id="A0A059C5P0"/>
<dbReference type="Gramene" id="KCW73682">
    <property type="protein sequence ID" value="KCW73682"/>
    <property type="gene ID" value="EUGRSUZ_E02281"/>
</dbReference>
<dbReference type="AlphaFoldDB" id="A0A059C5P0"/>
<sequence>MEFGSDLHEQEREGSSRLYHDERIADSFDRINLLKFHIIWFALCFWPSTEGPSMSVHYRNSPLSWSVSTHVILILKVFDSNFHNLWRRDPPCPTHI</sequence>